<organism evidence="3 4">
    <name type="scientific">Ascobolus immersus RN42</name>
    <dbReference type="NCBI Taxonomy" id="1160509"/>
    <lineage>
        <taxon>Eukaryota</taxon>
        <taxon>Fungi</taxon>
        <taxon>Dikarya</taxon>
        <taxon>Ascomycota</taxon>
        <taxon>Pezizomycotina</taxon>
        <taxon>Pezizomycetes</taxon>
        <taxon>Pezizales</taxon>
        <taxon>Ascobolaceae</taxon>
        <taxon>Ascobolus</taxon>
    </lineage>
</organism>
<dbReference type="PANTHER" id="PTHR45648">
    <property type="entry name" value="GDSL LIPASE/ACYLHYDROLASE FAMILY PROTEIN (AFU_ORTHOLOGUE AFUA_4G14700)"/>
    <property type="match status" value="1"/>
</dbReference>
<dbReference type="OrthoDB" id="1600564at2759"/>
<dbReference type="AlphaFoldDB" id="A0A3N4IIJ1"/>
<dbReference type="Pfam" id="PF00657">
    <property type="entry name" value="Lipase_GDSL"/>
    <property type="match status" value="1"/>
</dbReference>
<dbReference type="PANTHER" id="PTHR45648:SF22">
    <property type="entry name" value="GDSL LIPASE_ACYLHYDROLASE FAMILY PROTEIN (AFU_ORTHOLOGUE AFUA_4G14700)"/>
    <property type="match status" value="1"/>
</dbReference>
<evidence type="ECO:0000256" key="1">
    <source>
        <dbReference type="ARBA" id="ARBA00022801"/>
    </source>
</evidence>
<dbReference type="GO" id="GO:0016788">
    <property type="term" value="F:hydrolase activity, acting on ester bonds"/>
    <property type="evidence" value="ECO:0007669"/>
    <property type="project" value="InterPro"/>
</dbReference>
<dbReference type="STRING" id="1160509.A0A3N4IIJ1"/>
<evidence type="ECO:0000313" key="4">
    <source>
        <dbReference type="Proteomes" id="UP000275078"/>
    </source>
</evidence>
<sequence>MRPLLLSAAVLLTTFSSLLQPIEGLAHLNHPKRTASPLSADGVSDPLWPPTTLHPWPGLAGIKHAFFFGDSYTTLKYDVNAAPHPSIANPLGLPYPGLPTSNGPNWVSYLTYHHNSSTILSFALAFGGATISRPLIPPFEGYIWDLDQQLSYWGGRLCNGKWYNWKRESSLAFFWFGINDVWRSWEKGGQREGGLEELYARVLDKYQEGWERVRKCGVGAMLVLNVPPIDLSPSGLKLVPAQRAKLKAAVELFNAMLASKLAGYKTGMTLITDGVGMHVFSVNAHKLFSDVIVHKDRWGFEEAERQCKYFEAYKKGADVKLSEEGVDERCSPKEAARWVWRDGLHPMSRVHWIVASGVAWTLG</sequence>
<evidence type="ECO:0008006" key="5">
    <source>
        <dbReference type="Google" id="ProtNLM"/>
    </source>
</evidence>
<protein>
    <recommendedName>
        <fullName evidence="5">SGNH hydrolase</fullName>
    </recommendedName>
</protein>
<reference evidence="3 4" key="1">
    <citation type="journal article" date="2018" name="Nat. Ecol. Evol.">
        <title>Pezizomycetes genomes reveal the molecular basis of ectomycorrhizal truffle lifestyle.</title>
        <authorList>
            <person name="Murat C."/>
            <person name="Payen T."/>
            <person name="Noel B."/>
            <person name="Kuo A."/>
            <person name="Morin E."/>
            <person name="Chen J."/>
            <person name="Kohler A."/>
            <person name="Krizsan K."/>
            <person name="Balestrini R."/>
            <person name="Da Silva C."/>
            <person name="Montanini B."/>
            <person name="Hainaut M."/>
            <person name="Levati E."/>
            <person name="Barry K.W."/>
            <person name="Belfiori B."/>
            <person name="Cichocki N."/>
            <person name="Clum A."/>
            <person name="Dockter R.B."/>
            <person name="Fauchery L."/>
            <person name="Guy J."/>
            <person name="Iotti M."/>
            <person name="Le Tacon F."/>
            <person name="Lindquist E.A."/>
            <person name="Lipzen A."/>
            <person name="Malagnac F."/>
            <person name="Mello A."/>
            <person name="Molinier V."/>
            <person name="Miyauchi S."/>
            <person name="Poulain J."/>
            <person name="Riccioni C."/>
            <person name="Rubini A."/>
            <person name="Sitrit Y."/>
            <person name="Splivallo R."/>
            <person name="Traeger S."/>
            <person name="Wang M."/>
            <person name="Zifcakova L."/>
            <person name="Wipf D."/>
            <person name="Zambonelli A."/>
            <person name="Paolocci F."/>
            <person name="Nowrousian M."/>
            <person name="Ottonello S."/>
            <person name="Baldrian P."/>
            <person name="Spatafora J.W."/>
            <person name="Henrissat B."/>
            <person name="Nagy L.G."/>
            <person name="Aury J.M."/>
            <person name="Wincker P."/>
            <person name="Grigoriev I.V."/>
            <person name="Bonfante P."/>
            <person name="Martin F.M."/>
        </authorList>
    </citation>
    <scope>NUCLEOTIDE SEQUENCE [LARGE SCALE GENOMIC DNA]</scope>
    <source>
        <strain evidence="3 4">RN42</strain>
    </source>
</reference>
<keyword evidence="4" id="KW-1185">Reference proteome</keyword>
<dbReference type="InterPro" id="IPR036514">
    <property type="entry name" value="SGNH_hydro_sf"/>
</dbReference>
<dbReference type="InterPro" id="IPR051058">
    <property type="entry name" value="GDSL_Est/Lipase"/>
</dbReference>
<feature type="signal peptide" evidence="2">
    <location>
        <begin position="1"/>
        <end position="24"/>
    </location>
</feature>
<dbReference type="Proteomes" id="UP000275078">
    <property type="component" value="Unassembled WGS sequence"/>
</dbReference>
<dbReference type="InterPro" id="IPR001087">
    <property type="entry name" value="GDSL"/>
</dbReference>
<gene>
    <name evidence="3" type="ORF">BJ508DRAFT_323442</name>
</gene>
<accession>A0A3N4IIJ1</accession>
<proteinExistence type="predicted"/>
<keyword evidence="1" id="KW-0378">Hydrolase</keyword>
<dbReference type="Gene3D" id="3.40.50.1110">
    <property type="entry name" value="SGNH hydrolase"/>
    <property type="match status" value="1"/>
</dbReference>
<keyword evidence="2" id="KW-0732">Signal</keyword>
<evidence type="ECO:0000256" key="2">
    <source>
        <dbReference type="SAM" id="SignalP"/>
    </source>
</evidence>
<dbReference type="EMBL" id="ML119658">
    <property type="protein sequence ID" value="RPA84528.1"/>
    <property type="molecule type" value="Genomic_DNA"/>
</dbReference>
<dbReference type="SUPFAM" id="SSF52266">
    <property type="entry name" value="SGNH hydrolase"/>
    <property type="match status" value="1"/>
</dbReference>
<evidence type="ECO:0000313" key="3">
    <source>
        <dbReference type="EMBL" id="RPA84528.1"/>
    </source>
</evidence>
<name>A0A3N4IIJ1_ASCIM</name>
<feature type="chain" id="PRO_5017927074" description="SGNH hydrolase" evidence="2">
    <location>
        <begin position="25"/>
        <end position="363"/>
    </location>
</feature>